<dbReference type="RefSeq" id="WP_165440713.1">
    <property type="nucleotide sequence ID" value="NZ_SJPI01000002.1"/>
</dbReference>
<protein>
    <submittedName>
        <fullName evidence="1">Uncharacterized protein</fullName>
    </submittedName>
</protein>
<evidence type="ECO:0000313" key="2">
    <source>
        <dbReference type="Proteomes" id="UP000316598"/>
    </source>
</evidence>
<gene>
    <name evidence="1" type="ORF">Pla22_35400</name>
</gene>
<evidence type="ECO:0000313" key="1">
    <source>
        <dbReference type="EMBL" id="TWT50797.1"/>
    </source>
</evidence>
<organism evidence="1 2">
    <name type="scientific">Rubripirellula amarantea</name>
    <dbReference type="NCBI Taxonomy" id="2527999"/>
    <lineage>
        <taxon>Bacteria</taxon>
        <taxon>Pseudomonadati</taxon>
        <taxon>Planctomycetota</taxon>
        <taxon>Planctomycetia</taxon>
        <taxon>Pirellulales</taxon>
        <taxon>Pirellulaceae</taxon>
        <taxon>Rubripirellula</taxon>
    </lineage>
</organism>
<accession>A0A5C5WJP6</accession>
<dbReference type="EMBL" id="SJPI01000002">
    <property type="protein sequence ID" value="TWT50797.1"/>
    <property type="molecule type" value="Genomic_DNA"/>
</dbReference>
<name>A0A5C5WJP6_9BACT</name>
<dbReference type="Proteomes" id="UP000316598">
    <property type="component" value="Unassembled WGS sequence"/>
</dbReference>
<keyword evidence="2" id="KW-1185">Reference proteome</keyword>
<proteinExistence type="predicted"/>
<comment type="caution">
    <text evidence="1">The sequence shown here is derived from an EMBL/GenBank/DDBJ whole genome shotgun (WGS) entry which is preliminary data.</text>
</comment>
<reference evidence="1 2" key="1">
    <citation type="submission" date="2019-02" db="EMBL/GenBank/DDBJ databases">
        <title>Deep-cultivation of Planctomycetes and their phenomic and genomic characterization uncovers novel biology.</title>
        <authorList>
            <person name="Wiegand S."/>
            <person name="Jogler M."/>
            <person name="Boedeker C."/>
            <person name="Pinto D."/>
            <person name="Vollmers J."/>
            <person name="Rivas-Marin E."/>
            <person name="Kohn T."/>
            <person name="Peeters S.H."/>
            <person name="Heuer A."/>
            <person name="Rast P."/>
            <person name="Oberbeckmann S."/>
            <person name="Bunk B."/>
            <person name="Jeske O."/>
            <person name="Meyerdierks A."/>
            <person name="Storesund J.E."/>
            <person name="Kallscheuer N."/>
            <person name="Luecker S."/>
            <person name="Lage O.M."/>
            <person name="Pohl T."/>
            <person name="Merkel B.J."/>
            <person name="Hornburger P."/>
            <person name="Mueller R.-W."/>
            <person name="Bruemmer F."/>
            <person name="Labrenz M."/>
            <person name="Spormann A.M."/>
            <person name="Op Den Camp H."/>
            <person name="Overmann J."/>
            <person name="Amann R."/>
            <person name="Jetten M.S.M."/>
            <person name="Mascher T."/>
            <person name="Medema M.H."/>
            <person name="Devos D.P."/>
            <person name="Kaster A.-K."/>
            <person name="Ovreas L."/>
            <person name="Rohde M."/>
            <person name="Galperin M.Y."/>
            <person name="Jogler C."/>
        </authorList>
    </citation>
    <scope>NUCLEOTIDE SEQUENCE [LARGE SCALE GENOMIC DNA]</scope>
    <source>
        <strain evidence="1 2">Pla22</strain>
    </source>
</reference>
<dbReference type="AlphaFoldDB" id="A0A5C5WJP6"/>
<sequence>MKSETVKRLLSIGLLLSWSATTATRVWANHGSNCGCETSSTQWSATPPCGSSSYAGPSQWQHFVENVESNGYRNSYSNDYCSGYPNGYPNGYPGIHSGTQFGGCENDVGWGTSTADQPIVVAPMRPLAADLRGFYGGFEFLWMRAGFDQNVALIIDPPVGNTLVPFDYEYELTPRAWIGWQSCRGGGFRTTYFQYDEAAADESVMAVTGATPVFVYVYGAGGNLSRFAQANVGETLTSSHSLKLQALDFEATQQFRWESLVGTVGAGVRLAKIDQHLLGEVRDGGGALQEAVSNDLTLSGAGPTVSLQAARGLGDTRLGVYAGMRGSLLKCETEQKIYEMKGAFTTELEDAAIQREILTVVELSLGLQWTQPKGQRWQWFARGGYESQTWFDAGGPVDSHSTIGLDAISFALGLEI</sequence>